<feature type="transmembrane region" description="Helical" evidence="1">
    <location>
        <begin position="29"/>
        <end position="51"/>
    </location>
</feature>
<dbReference type="AlphaFoldDB" id="A0A3B0Z6M7"/>
<dbReference type="Pfam" id="PF14316">
    <property type="entry name" value="DUF4381"/>
    <property type="match status" value="1"/>
</dbReference>
<proteinExistence type="predicted"/>
<organism evidence="2">
    <name type="scientific">hydrothermal vent metagenome</name>
    <dbReference type="NCBI Taxonomy" id="652676"/>
    <lineage>
        <taxon>unclassified sequences</taxon>
        <taxon>metagenomes</taxon>
        <taxon>ecological metagenomes</taxon>
    </lineage>
</organism>
<dbReference type="InterPro" id="IPR025489">
    <property type="entry name" value="DUF4381"/>
</dbReference>
<evidence type="ECO:0000256" key="1">
    <source>
        <dbReference type="SAM" id="Phobius"/>
    </source>
</evidence>
<accession>A0A3B0Z6M7</accession>
<evidence type="ECO:0000313" key="2">
    <source>
        <dbReference type="EMBL" id="VAW83212.1"/>
    </source>
</evidence>
<gene>
    <name evidence="2" type="ORF">MNBD_GAMMA13-1795</name>
</gene>
<keyword evidence="1" id="KW-0812">Transmembrane</keyword>
<protein>
    <recommendedName>
        <fullName evidence="3">DUF4381 domain-containing protein</fullName>
    </recommendedName>
</protein>
<evidence type="ECO:0008006" key="3">
    <source>
        <dbReference type="Google" id="ProtNLM"/>
    </source>
</evidence>
<reference evidence="2" key="1">
    <citation type="submission" date="2018-06" db="EMBL/GenBank/DDBJ databases">
        <authorList>
            <person name="Zhirakovskaya E."/>
        </authorList>
    </citation>
    <scope>NUCLEOTIDE SEQUENCE</scope>
</reference>
<keyword evidence="1" id="KW-1133">Transmembrane helix</keyword>
<keyword evidence="1" id="KW-0472">Membrane</keyword>
<name>A0A3B0Z6M7_9ZZZZ</name>
<dbReference type="EMBL" id="UOFK01000356">
    <property type="protein sequence ID" value="VAW83212.1"/>
    <property type="molecule type" value="Genomic_DNA"/>
</dbReference>
<sequence>MTPAAQPALQLRDIHLPTGPGFWPPAPGWWILAALSLVLLVWVAWVATYHYRLHRQRQRILALLAELEQDAGNRATPENIAQISTLLRRLALMRYPRQQVAALTGIDWLRFLDKSGGQGRFSQGPGQVLATGPYQPALPADLDVQALGTLVRHWVKKNMER</sequence>